<feature type="compositionally biased region" description="Basic residues" evidence="3">
    <location>
        <begin position="126"/>
        <end position="139"/>
    </location>
</feature>
<dbReference type="Pfam" id="PF07491">
    <property type="entry name" value="PPI_Ypi1"/>
    <property type="match status" value="1"/>
</dbReference>
<organism evidence="4 5">
    <name type="scientific">Mucor saturninus</name>
    <dbReference type="NCBI Taxonomy" id="64648"/>
    <lineage>
        <taxon>Eukaryota</taxon>
        <taxon>Fungi</taxon>
        <taxon>Fungi incertae sedis</taxon>
        <taxon>Mucoromycota</taxon>
        <taxon>Mucoromycotina</taxon>
        <taxon>Mucoromycetes</taxon>
        <taxon>Mucorales</taxon>
        <taxon>Mucorineae</taxon>
        <taxon>Mucoraceae</taxon>
        <taxon>Mucor</taxon>
    </lineage>
</organism>
<evidence type="ECO:0000256" key="2">
    <source>
        <dbReference type="RuleBase" id="RU367162"/>
    </source>
</evidence>
<feature type="compositionally biased region" description="Polar residues" evidence="3">
    <location>
        <begin position="1"/>
        <end position="10"/>
    </location>
</feature>
<feature type="region of interest" description="Disordered" evidence="3">
    <location>
        <begin position="1"/>
        <end position="49"/>
    </location>
</feature>
<evidence type="ECO:0000313" key="5">
    <source>
        <dbReference type="Proteomes" id="UP000603453"/>
    </source>
</evidence>
<dbReference type="EMBL" id="JAEPRD010000018">
    <property type="protein sequence ID" value="KAG2208746.1"/>
    <property type="molecule type" value="Genomic_DNA"/>
</dbReference>
<dbReference type="PANTHER" id="PTHR20835:SF0">
    <property type="entry name" value="E3 UBIQUITIN-PROTEIN LIGASE PPP1R11"/>
    <property type="match status" value="1"/>
</dbReference>
<protein>
    <recommendedName>
        <fullName evidence="2">Type 1 phosphatases regulator</fullName>
    </recommendedName>
</protein>
<reference evidence="4" key="1">
    <citation type="submission" date="2020-12" db="EMBL/GenBank/DDBJ databases">
        <title>Metabolic potential, ecology and presence of endohyphal bacteria is reflected in genomic diversity of Mucoromycotina.</title>
        <authorList>
            <person name="Muszewska A."/>
            <person name="Okrasinska A."/>
            <person name="Steczkiewicz K."/>
            <person name="Drgas O."/>
            <person name="Orlowska M."/>
            <person name="Perlinska-Lenart U."/>
            <person name="Aleksandrzak-Piekarczyk T."/>
            <person name="Szatraj K."/>
            <person name="Zielenkiewicz U."/>
            <person name="Pilsyk S."/>
            <person name="Malc E."/>
            <person name="Mieczkowski P."/>
            <person name="Kruszewska J.S."/>
            <person name="Biernat P."/>
            <person name="Pawlowska J."/>
        </authorList>
    </citation>
    <scope>NUCLEOTIDE SEQUENCE</scope>
    <source>
        <strain evidence="4">WA0000017839</strain>
    </source>
</reference>
<comment type="caution">
    <text evidence="4">The sequence shown here is derived from an EMBL/GenBank/DDBJ whole genome shotgun (WGS) entry which is preliminary data.</text>
</comment>
<dbReference type="GO" id="GO:0004865">
    <property type="term" value="F:protein serine/threonine phosphatase inhibitor activity"/>
    <property type="evidence" value="ECO:0007669"/>
    <property type="project" value="UniProtKB-UniRule"/>
</dbReference>
<proteinExistence type="inferred from homology"/>
<accession>A0A8H7V3F4</accession>
<dbReference type="AlphaFoldDB" id="A0A8H7V3F4"/>
<evidence type="ECO:0000256" key="3">
    <source>
        <dbReference type="SAM" id="MobiDB-lite"/>
    </source>
</evidence>
<comment type="similarity">
    <text evidence="1 2">Belongs to the YPI1 family.</text>
</comment>
<comment type="function">
    <text evidence="2">Regulator of type 1 phosphatases which maintains protein phosphatase activity under strict control.</text>
</comment>
<dbReference type="OrthoDB" id="307488at2759"/>
<dbReference type="InterPro" id="IPR011107">
    <property type="entry name" value="PPI_Ypi1"/>
</dbReference>
<sequence>MSNSPFTETSTRMREETPTTAHGSRTLVVEDIAVQSGEDTDSGDDGEHVGVLRLRGDMNSRRPRAIQWDESVIDNEHMNKKKTKICCIYHKPHAIGESSESESSSSSDSDNSSSSEDERPHINGKCTHKHTVQKKKKRNPREVSPNAYERQPVYKDRALSSSK</sequence>
<comment type="subcellular location">
    <subcellularLocation>
        <location evidence="2">Nucleus</location>
    </subcellularLocation>
</comment>
<dbReference type="GO" id="GO:0008157">
    <property type="term" value="F:protein phosphatase 1 binding"/>
    <property type="evidence" value="ECO:0007669"/>
    <property type="project" value="TreeGrafter"/>
</dbReference>
<evidence type="ECO:0000256" key="1">
    <source>
        <dbReference type="ARBA" id="ARBA00005605"/>
    </source>
</evidence>
<dbReference type="PANTHER" id="PTHR20835">
    <property type="entry name" value="E3 UBIQUITIN-PROTEIN LIGASE PPP1R11-RELATED"/>
    <property type="match status" value="1"/>
</dbReference>
<dbReference type="Proteomes" id="UP000603453">
    <property type="component" value="Unassembled WGS sequence"/>
</dbReference>
<name>A0A8H7V3F4_9FUNG</name>
<keyword evidence="5" id="KW-1185">Reference proteome</keyword>
<dbReference type="GO" id="GO:0005634">
    <property type="term" value="C:nucleus"/>
    <property type="evidence" value="ECO:0007669"/>
    <property type="project" value="UniProtKB-SubCell"/>
</dbReference>
<keyword evidence="2" id="KW-0539">Nucleus</keyword>
<feature type="compositionally biased region" description="Low complexity" evidence="3">
    <location>
        <begin position="97"/>
        <end position="114"/>
    </location>
</feature>
<evidence type="ECO:0000313" key="4">
    <source>
        <dbReference type="EMBL" id="KAG2208746.1"/>
    </source>
</evidence>
<feature type="compositionally biased region" description="Basic and acidic residues" evidence="3">
    <location>
        <begin position="152"/>
        <end position="163"/>
    </location>
</feature>
<feature type="region of interest" description="Disordered" evidence="3">
    <location>
        <begin position="94"/>
        <end position="163"/>
    </location>
</feature>
<gene>
    <name evidence="4" type="ORF">INT47_007845</name>
</gene>